<proteinExistence type="predicted"/>
<sequence length="39" mass="4573">MGTEKRKKVKEDIHEICVMCGARTNYSSQDPIEHRYGYV</sequence>
<dbReference type="AlphaFoldDB" id="A0A383BK32"/>
<organism evidence="1">
    <name type="scientific">marine metagenome</name>
    <dbReference type="NCBI Taxonomy" id="408172"/>
    <lineage>
        <taxon>unclassified sequences</taxon>
        <taxon>metagenomes</taxon>
        <taxon>ecological metagenomes</taxon>
    </lineage>
</organism>
<gene>
    <name evidence="1" type="ORF">METZ01_LOCUS473410</name>
</gene>
<accession>A0A383BK32</accession>
<evidence type="ECO:0000313" key="1">
    <source>
        <dbReference type="EMBL" id="SVE20556.1"/>
    </source>
</evidence>
<reference evidence="1" key="1">
    <citation type="submission" date="2018-05" db="EMBL/GenBank/DDBJ databases">
        <authorList>
            <person name="Lanie J.A."/>
            <person name="Ng W.-L."/>
            <person name="Kazmierczak K.M."/>
            <person name="Andrzejewski T.M."/>
            <person name="Davidsen T.M."/>
            <person name="Wayne K.J."/>
            <person name="Tettelin H."/>
            <person name="Glass J.I."/>
            <person name="Rusch D."/>
            <person name="Podicherti R."/>
            <person name="Tsui H.-C.T."/>
            <person name="Winkler M.E."/>
        </authorList>
    </citation>
    <scope>NUCLEOTIDE SEQUENCE</scope>
</reference>
<dbReference type="EMBL" id="UINC01201287">
    <property type="protein sequence ID" value="SVE20556.1"/>
    <property type="molecule type" value="Genomic_DNA"/>
</dbReference>
<name>A0A383BK32_9ZZZZ</name>
<protein>
    <submittedName>
        <fullName evidence="1">Uncharacterized protein</fullName>
    </submittedName>
</protein>
<feature type="non-terminal residue" evidence="1">
    <location>
        <position position="39"/>
    </location>
</feature>